<dbReference type="InterPro" id="IPR018203">
    <property type="entry name" value="GDP_dissociation_inhibitor"/>
</dbReference>
<dbReference type="Pfam" id="PF00996">
    <property type="entry name" value="GDI"/>
    <property type="match status" value="1"/>
</dbReference>
<comment type="similarity">
    <text evidence="2 5">Belongs to the Rab GDI family.</text>
</comment>
<feature type="compositionally biased region" description="Acidic residues" evidence="6">
    <location>
        <begin position="526"/>
        <end position="537"/>
    </location>
</feature>
<dbReference type="PIRSF" id="PIRSF016550">
    <property type="entry name" value="Rab_ger_ger_transf_A_euk"/>
    <property type="match status" value="1"/>
</dbReference>
<dbReference type="EMBL" id="WJBH02000009">
    <property type="protein sequence ID" value="KAI9552707.1"/>
    <property type="molecule type" value="Genomic_DNA"/>
</dbReference>
<dbReference type="Pfam" id="PF22603">
    <property type="entry name" value="RAE1_2_domI_C"/>
    <property type="match status" value="1"/>
</dbReference>
<dbReference type="GO" id="GO:0005092">
    <property type="term" value="F:GDP-dissociation inhibitor activity"/>
    <property type="evidence" value="ECO:0007669"/>
    <property type="project" value="InterPro"/>
</dbReference>
<dbReference type="GO" id="GO:0007264">
    <property type="term" value="P:small GTPase-mediated signal transduction"/>
    <property type="evidence" value="ECO:0007669"/>
    <property type="project" value="UniProtKB-UniRule"/>
</dbReference>
<dbReference type="PRINTS" id="PR00891">
    <property type="entry name" value="RABGDIREP"/>
</dbReference>
<dbReference type="GO" id="GO:0005968">
    <property type="term" value="C:Rab-protein geranylgeranyltransferase complex"/>
    <property type="evidence" value="ECO:0007669"/>
    <property type="project" value="UniProtKB-UniRule"/>
</dbReference>
<dbReference type="GO" id="GO:0016192">
    <property type="term" value="P:vesicle-mediated transport"/>
    <property type="evidence" value="ECO:0007669"/>
    <property type="project" value="TreeGrafter"/>
</dbReference>
<name>A0AAD5PN19_9CRUS</name>
<evidence type="ECO:0000256" key="6">
    <source>
        <dbReference type="SAM" id="MobiDB-lite"/>
    </source>
</evidence>
<evidence type="ECO:0000256" key="5">
    <source>
        <dbReference type="PIRNR" id="PIRNR016550"/>
    </source>
</evidence>
<evidence type="ECO:0000256" key="2">
    <source>
        <dbReference type="ARBA" id="ARBA00005593"/>
    </source>
</evidence>
<dbReference type="GO" id="GO:0005096">
    <property type="term" value="F:GTPase activator activity"/>
    <property type="evidence" value="ECO:0007669"/>
    <property type="project" value="UniProtKB-UniRule"/>
</dbReference>
<feature type="domain" description="RAE1/2" evidence="7">
    <location>
        <begin position="355"/>
        <end position="469"/>
    </location>
</feature>
<sequence length="537" mass="59904">MGEDIPSPCDLIVVGTGLIESIVASASSRIGKQVVHLDHRDFYGSSWATFSFNSLQNTLGLVDEFTEHTTQSQKEASDLNISLNSKAICNVIEKWFISDECKTENDDSQECEASRDKTSRITWTKSELLKNSRKFNFDITPKLLYSRGEMVEVLINSGICRYAEFKNVSGIYTFDGAEGCLLPVPCSRADVFNSKEITMVEKRLLMKVLAMCVDYENKSEEFKEYESGSFDNFLNAHKIQGKIRKYLVDSVAMANDSTNFKDAVKNVQKFVRSIGRYGNTPFLWTLYGSGELPQCFCRCSAVFGGIYCLKRNTENIIVGSDGQAIGIVSDNQNLMAKFILIEDCLNPLAKIKPGISRAILITDRSLTKNDQAAIITVPSANGKDPVRILELSASTMACPPGLYVVHLITRQVKTAVEDLREAINAVFCSSEEEALDKPNIIWSLHFNINEYDCPEGKLPPNVYSCPGPDLFIDFDDHVIKARNIFQSMYPGEDFLPKVPDPEDVVLEGPSEDIVQERPLEGIVETSPEDQESGETRQ</sequence>
<proteinExistence type="inferred from homology"/>
<accession>A0AAD5PN19</accession>
<dbReference type="InterPro" id="IPR054420">
    <property type="entry name" value="RAE1_2_domI_C"/>
</dbReference>
<dbReference type="Gene3D" id="3.50.50.60">
    <property type="entry name" value="FAD/NAD(P)-binding domain"/>
    <property type="match status" value="1"/>
</dbReference>
<dbReference type="Proteomes" id="UP000820818">
    <property type="component" value="Linkage Group LG9"/>
</dbReference>
<comment type="caution">
    <text evidence="8">The sequence shown here is derived from an EMBL/GenBank/DDBJ whole genome shotgun (WGS) entry which is preliminary data.</text>
</comment>
<dbReference type="SUPFAM" id="SSF51905">
    <property type="entry name" value="FAD/NAD(P)-binding domain"/>
    <property type="match status" value="1"/>
</dbReference>
<feature type="region of interest" description="Disordered" evidence="6">
    <location>
        <begin position="508"/>
        <end position="537"/>
    </location>
</feature>
<dbReference type="GO" id="GO:0005634">
    <property type="term" value="C:nucleus"/>
    <property type="evidence" value="ECO:0007669"/>
    <property type="project" value="TreeGrafter"/>
</dbReference>
<keyword evidence="4 5" id="KW-0963">Cytoplasm</keyword>
<organism evidence="8 9">
    <name type="scientific">Daphnia sinensis</name>
    <dbReference type="NCBI Taxonomy" id="1820382"/>
    <lineage>
        <taxon>Eukaryota</taxon>
        <taxon>Metazoa</taxon>
        <taxon>Ecdysozoa</taxon>
        <taxon>Arthropoda</taxon>
        <taxon>Crustacea</taxon>
        <taxon>Branchiopoda</taxon>
        <taxon>Diplostraca</taxon>
        <taxon>Cladocera</taxon>
        <taxon>Anomopoda</taxon>
        <taxon>Daphniidae</taxon>
        <taxon>Daphnia</taxon>
        <taxon>Daphnia similis group</taxon>
    </lineage>
</organism>
<evidence type="ECO:0000256" key="1">
    <source>
        <dbReference type="ARBA" id="ARBA00004514"/>
    </source>
</evidence>
<dbReference type="PANTHER" id="PTHR11787">
    <property type="entry name" value="RAB GDP-DISSOCIATION INHIBITOR"/>
    <property type="match status" value="1"/>
</dbReference>
<gene>
    <name evidence="8" type="ORF">GHT06_020586</name>
</gene>
<dbReference type="GO" id="GO:0005829">
    <property type="term" value="C:cytosol"/>
    <property type="evidence" value="ECO:0007669"/>
    <property type="project" value="TreeGrafter"/>
</dbReference>
<dbReference type="AlphaFoldDB" id="A0AAD5PN19"/>
<dbReference type="InterPro" id="IPR036188">
    <property type="entry name" value="FAD/NAD-bd_sf"/>
</dbReference>
<protein>
    <recommendedName>
        <fullName evidence="5">Rab proteins geranylgeranyltransferase component A</fullName>
    </recommendedName>
</protein>
<evidence type="ECO:0000313" key="9">
    <source>
        <dbReference type="Proteomes" id="UP000820818"/>
    </source>
</evidence>
<evidence type="ECO:0000256" key="3">
    <source>
        <dbReference type="ARBA" id="ARBA00022468"/>
    </source>
</evidence>
<dbReference type="SUPFAM" id="SSF54373">
    <property type="entry name" value="FAD-linked reductases, C-terminal domain"/>
    <property type="match status" value="1"/>
</dbReference>
<dbReference type="InterPro" id="IPR001738">
    <property type="entry name" value="Rab_escort"/>
</dbReference>
<evidence type="ECO:0000259" key="7">
    <source>
        <dbReference type="Pfam" id="PF22603"/>
    </source>
</evidence>
<keyword evidence="3 5" id="KW-0343">GTPase activation</keyword>
<dbReference type="PANTHER" id="PTHR11787:SF4">
    <property type="entry name" value="CHM, RAB ESCORT PROTEIN 1"/>
    <property type="match status" value="1"/>
</dbReference>
<dbReference type="Gene3D" id="3.30.519.10">
    <property type="entry name" value="Guanine Nucleotide Dissociation Inhibitor, domain 2"/>
    <property type="match status" value="1"/>
</dbReference>
<dbReference type="Gene3D" id="1.10.405.10">
    <property type="entry name" value="Guanine Nucleotide Dissociation Inhibitor, domain 1"/>
    <property type="match status" value="1"/>
</dbReference>
<dbReference type="GO" id="GO:0006886">
    <property type="term" value="P:intracellular protein transport"/>
    <property type="evidence" value="ECO:0007669"/>
    <property type="project" value="InterPro"/>
</dbReference>
<keyword evidence="9" id="KW-1185">Reference proteome</keyword>
<evidence type="ECO:0000313" key="8">
    <source>
        <dbReference type="EMBL" id="KAI9552707.1"/>
    </source>
</evidence>
<dbReference type="FunFam" id="1.10.405.10:FF:000003">
    <property type="entry name" value="Rab proteins geranylgeranyltransferase component A"/>
    <property type="match status" value="1"/>
</dbReference>
<comment type="subcellular location">
    <subcellularLocation>
        <location evidence="1">Cytoplasm</location>
        <location evidence="1">Cytosol</location>
    </subcellularLocation>
</comment>
<reference evidence="8 9" key="1">
    <citation type="submission" date="2022-05" db="EMBL/GenBank/DDBJ databases">
        <title>A multi-omics perspective on studying reproductive biology in Daphnia sinensis.</title>
        <authorList>
            <person name="Jia J."/>
        </authorList>
    </citation>
    <scope>NUCLEOTIDE SEQUENCE [LARGE SCALE GENOMIC DNA]</scope>
    <source>
        <strain evidence="8 9">WSL</strain>
    </source>
</reference>
<comment type="function">
    <text evidence="5">Substrate-binding subunit (component A) of the Rab geranylgeranyltransferase (GGTase) complex. Binds unprenylated Rab proteins and presents the substrate peptide to the catalytic component B. The component A is thought to be regenerated by transferring its prenylated Rab back to the donor membrane.</text>
</comment>
<evidence type="ECO:0000256" key="4">
    <source>
        <dbReference type="ARBA" id="ARBA00022490"/>
    </source>
</evidence>